<dbReference type="EMBL" id="JBAMIC010000024">
    <property type="protein sequence ID" value="KAK7090344.1"/>
    <property type="molecule type" value="Genomic_DNA"/>
</dbReference>
<proteinExistence type="predicted"/>
<evidence type="ECO:0000313" key="2">
    <source>
        <dbReference type="EMBL" id="KAK7090344.1"/>
    </source>
</evidence>
<gene>
    <name evidence="2" type="ORF">V1264_010153</name>
</gene>
<dbReference type="AlphaFoldDB" id="A0AAN9ANZ3"/>
<evidence type="ECO:0008006" key="4">
    <source>
        <dbReference type="Google" id="ProtNLM"/>
    </source>
</evidence>
<comment type="caution">
    <text evidence="2">The sequence shown here is derived from an EMBL/GenBank/DDBJ whole genome shotgun (WGS) entry which is preliminary data.</text>
</comment>
<feature type="chain" id="PRO_5042972074" description="Secreted protein" evidence="1">
    <location>
        <begin position="20"/>
        <end position="209"/>
    </location>
</feature>
<keyword evidence="3" id="KW-1185">Reference proteome</keyword>
<name>A0AAN9ANZ3_9CAEN</name>
<organism evidence="2 3">
    <name type="scientific">Littorina saxatilis</name>
    <dbReference type="NCBI Taxonomy" id="31220"/>
    <lineage>
        <taxon>Eukaryota</taxon>
        <taxon>Metazoa</taxon>
        <taxon>Spiralia</taxon>
        <taxon>Lophotrochozoa</taxon>
        <taxon>Mollusca</taxon>
        <taxon>Gastropoda</taxon>
        <taxon>Caenogastropoda</taxon>
        <taxon>Littorinimorpha</taxon>
        <taxon>Littorinoidea</taxon>
        <taxon>Littorinidae</taxon>
        <taxon>Littorina</taxon>
    </lineage>
</organism>
<dbReference type="Proteomes" id="UP001374579">
    <property type="component" value="Unassembled WGS sequence"/>
</dbReference>
<keyword evidence="1" id="KW-0732">Signal</keyword>
<accession>A0AAN9ANZ3</accession>
<reference evidence="2 3" key="1">
    <citation type="submission" date="2024-02" db="EMBL/GenBank/DDBJ databases">
        <title>Chromosome-scale genome assembly of the rough periwinkle Littorina saxatilis.</title>
        <authorList>
            <person name="De Jode A."/>
            <person name="Faria R."/>
            <person name="Formenti G."/>
            <person name="Sims Y."/>
            <person name="Smith T.P."/>
            <person name="Tracey A."/>
            <person name="Wood J.M.D."/>
            <person name="Zagrodzka Z.B."/>
            <person name="Johannesson K."/>
            <person name="Butlin R.K."/>
            <person name="Leder E.H."/>
        </authorList>
    </citation>
    <scope>NUCLEOTIDE SEQUENCE [LARGE SCALE GENOMIC DNA]</scope>
    <source>
        <strain evidence="2">Snail1</strain>
        <tissue evidence="2">Muscle</tissue>
    </source>
</reference>
<evidence type="ECO:0000256" key="1">
    <source>
        <dbReference type="SAM" id="SignalP"/>
    </source>
</evidence>
<protein>
    <recommendedName>
        <fullName evidence="4">Secreted protein</fullName>
    </recommendedName>
</protein>
<sequence>MLFPVSVLLSIAVVVVVDGGGRDSALPNCVGSPSTYQDTYDDEKGERRVGNLACPTEAVCADEWNTVRDWYNGTRCKEQRIIKHCSCPGNHDCPVGNETHAFYANKKHTQYLCEPRCRIDKCSTTYRAAMEMVQNSPEFQGHNFYRINCRCRGHHFPMDSRRGRLMRSTSYMRVRFNFTQSVTYTQYRCASEGPATNGLLAENDPCQPM</sequence>
<feature type="signal peptide" evidence="1">
    <location>
        <begin position="1"/>
        <end position="19"/>
    </location>
</feature>
<evidence type="ECO:0000313" key="3">
    <source>
        <dbReference type="Proteomes" id="UP001374579"/>
    </source>
</evidence>